<evidence type="ECO:0000259" key="2">
    <source>
        <dbReference type="Pfam" id="PF08279"/>
    </source>
</evidence>
<comment type="caution">
    <text evidence="3">The sequence shown here is derived from an EMBL/GenBank/DDBJ whole genome shotgun (WGS) entry which is preliminary data.</text>
</comment>
<feature type="coiled-coil region" evidence="1">
    <location>
        <begin position="92"/>
        <end position="119"/>
    </location>
</feature>
<sequence>MTDLTDKITIKDLADELEVSKTTIRNHLQRLPDGLAVTNEDGVIALNADVVRFVRESVEMNRLKVSGKASGEVSTKIALRFPQTQFPTDETIEFLKKQLEEKDNQLKSKDEMINNLLQDLRDQQKYNLLQQQKSDQLLLENQELKSRKWWQFWK</sequence>
<dbReference type="InterPro" id="IPR036390">
    <property type="entry name" value="WH_DNA-bd_sf"/>
</dbReference>
<accession>A0ABS3I4K9</accession>
<dbReference type="RefSeq" id="WP_206900054.1">
    <property type="nucleotide sequence ID" value="NZ_JAFLWI010000026.1"/>
</dbReference>
<keyword evidence="4" id="KW-1185">Reference proteome</keyword>
<evidence type="ECO:0000313" key="3">
    <source>
        <dbReference type="EMBL" id="MBO0483087.1"/>
    </source>
</evidence>
<dbReference type="SUPFAM" id="SSF46785">
    <property type="entry name" value="Winged helix' DNA-binding domain"/>
    <property type="match status" value="1"/>
</dbReference>
<gene>
    <name evidence="3" type="ORF">JZO71_12240</name>
</gene>
<dbReference type="InterPro" id="IPR013196">
    <property type="entry name" value="HTH_11"/>
</dbReference>
<evidence type="ECO:0000313" key="4">
    <source>
        <dbReference type="Proteomes" id="UP000664832"/>
    </source>
</evidence>
<dbReference type="Pfam" id="PF08279">
    <property type="entry name" value="HTH_11"/>
    <property type="match status" value="1"/>
</dbReference>
<proteinExistence type="predicted"/>
<evidence type="ECO:0000256" key="1">
    <source>
        <dbReference type="SAM" id="Coils"/>
    </source>
</evidence>
<keyword evidence="1" id="KW-0175">Coiled coil</keyword>
<name>A0ABS3I4K9_9ENTE</name>
<protein>
    <submittedName>
        <fullName evidence="3">HTH domain-containing protein</fullName>
    </submittedName>
</protein>
<organism evidence="3 4">
    <name type="scientific">Candidatus Enterococcus courvalinii</name>
    <dbReference type="NCBI Taxonomy" id="2815329"/>
    <lineage>
        <taxon>Bacteria</taxon>
        <taxon>Bacillati</taxon>
        <taxon>Bacillota</taxon>
        <taxon>Bacilli</taxon>
        <taxon>Lactobacillales</taxon>
        <taxon>Enterococcaceae</taxon>
        <taxon>Enterococcus</taxon>
    </lineage>
</organism>
<dbReference type="EMBL" id="JAFLWI010000026">
    <property type="protein sequence ID" value="MBO0483087.1"/>
    <property type="molecule type" value="Genomic_DNA"/>
</dbReference>
<reference evidence="3 4" key="1">
    <citation type="submission" date="2021-03" db="EMBL/GenBank/DDBJ databases">
        <title>Enterococcal diversity collection.</title>
        <authorList>
            <person name="Gilmore M.S."/>
            <person name="Schwartzman J."/>
            <person name="Van Tyne D."/>
            <person name="Martin M."/>
            <person name="Earl A.M."/>
            <person name="Manson A.L."/>
            <person name="Straub T."/>
            <person name="Salamzade R."/>
            <person name="Saavedra J."/>
            <person name="Lebreton F."/>
            <person name="Prichula J."/>
            <person name="Schaufler K."/>
            <person name="Gaca A."/>
            <person name="Sgardioli B."/>
            <person name="Wagenaar J."/>
            <person name="Strong T."/>
        </authorList>
    </citation>
    <scope>NUCLEOTIDE SEQUENCE [LARGE SCALE GENOMIC DNA]</scope>
    <source>
        <strain evidence="3 4">MSG2901</strain>
    </source>
</reference>
<dbReference type="Proteomes" id="UP000664832">
    <property type="component" value="Unassembled WGS sequence"/>
</dbReference>
<feature type="domain" description="Helix-turn-helix type 11" evidence="2">
    <location>
        <begin position="6"/>
        <end position="31"/>
    </location>
</feature>